<dbReference type="GO" id="GO:0006750">
    <property type="term" value="P:glutathione biosynthetic process"/>
    <property type="evidence" value="ECO:0007669"/>
    <property type="project" value="UniProtKB-UniPathway"/>
</dbReference>
<dbReference type="GO" id="GO:0035226">
    <property type="term" value="F:glutamate-cysteine ligase catalytic subunit binding"/>
    <property type="evidence" value="ECO:0007669"/>
    <property type="project" value="InterPro"/>
</dbReference>
<dbReference type="GO" id="GO:0017109">
    <property type="term" value="C:glutamate-cysteine ligase complex"/>
    <property type="evidence" value="ECO:0007669"/>
    <property type="project" value="TreeGrafter"/>
</dbReference>
<dbReference type="PANTHER" id="PTHR13295:SF4">
    <property type="entry name" value="GLUTAMATE--CYSTEINE LIGASE REGULATORY SUBUNIT"/>
    <property type="match status" value="1"/>
</dbReference>
<comment type="similarity">
    <text evidence="2">Belongs to the aldo/keto reductase family. Glutamate--cysteine ligase light chain subfamily.</text>
</comment>
<dbReference type="EMBL" id="RQTK01000108">
    <property type="protein sequence ID" value="RUS87513.1"/>
    <property type="molecule type" value="Genomic_DNA"/>
</dbReference>
<proteinExistence type="inferred from homology"/>
<evidence type="ECO:0000256" key="8">
    <source>
        <dbReference type="ARBA" id="ARBA00032926"/>
    </source>
</evidence>
<evidence type="ECO:0000259" key="9">
    <source>
        <dbReference type="Pfam" id="PF00248"/>
    </source>
</evidence>
<accession>A0A3S1BN13</accession>
<dbReference type="PANTHER" id="PTHR13295">
    <property type="entry name" value="GLUTAMATE CYSTEINE LIGASE REGULATORY SUBUNIT"/>
    <property type="match status" value="1"/>
</dbReference>
<dbReference type="Gene3D" id="3.20.20.100">
    <property type="entry name" value="NADP-dependent oxidoreductase domain"/>
    <property type="match status" value="1"/>
</dbReference>
<keyword evidence="11" id="KW-1185">Reference proteome</keyword>
<comment type="caution">
    <text evidence="10">The sequence shown here is derived from an EMBL/GenBank/DDBJ whole genome shotgun (WGS) entry which is preliminary data.</text>
</comment>
<evidence type="ECO:0000313" key="11">
    <source>
        <dbReference type="Proteomes" id="UP000271974"/>
    </source>
</evidence>
<name>A0A3S1BN13_ELYCH</name>
<reference evidence="10 11" key="1">
    <citation type="submission" date="2019-01" db="EMBL/GenBank/DDBJ databases">
        <title>A draft genome assembly of the solar-powered sea slug Elysia chlorotica.</title>
        <authorList>
            <person name="Cai H."/>
            <person name="Li Q."/>
            <person name="Fang X."/>
            <person name="Li J."/>
            <person name="Curtis N.E."/>
            <person name="Altenburger A."/>
            <person name="Shibata T."/>
            <person name="Feng M."/>
            <person name="Maeda T."/>
            <person name="Schwartz J.A."/>
            <person name="Shigenobu S."/>
            <person name="Lundholm N."/>
            <person name="Nishiyama T."/>
            <person name="Yang H."/>
            <person name="Hasebe M."/>
            <person name="Li S."/>
            <person name="Pierce S.K."/>
            <person name="Wang J."/>
        </authorList>
    </citation>
    <scope>NUCLEOTIDE SEQUENCE [LARGE SCALE GENOMIC DNA]</scope>
    <source>
        <strain evidence="10">EC2010</strain>
        <tissue evidence="10">Whole organism of an adult</tissue>
    </source>
</reference>
<dbReference type="STRING" id="188477.A0A3S1BN13"/>
<evidence type="ECO:0000256" key="5">
    <source>
        <dbReference type="ARBA" id="ARBA00030406"/>
    </source>
</evidence>
<dbReference type="Pfam" id="PF00248">
    <property type="entry name" value="Aldo_ket_red"/>
    <property type="match status" value="1"/>
</dbReference>
<keyword evidence="4" id="KW-0317">Glutathione biosynthesis</keyword>
<protein>
    <recommendedName>
        <fullName evidence="7">GCS light chain</fullName>
    </recommendedName>
    <alternativeName>
        <fullName evidence="5">Gamma-ECS regulatory subunit</fullName>
    </alternativeName>
    <alternativeName>
        <fullName evidence="8">Gamma-glutamylcysteine synthetase regulatory subunit</fullName>
    </alternativeName>
    <alternativeName>
        <fullName evidence="6">Glutamate--cysteine ligase modifier subunit</fullName>
    </alternativeName>
</protein>
<evidence type="ECO:0000313" key="10">
    <source>
        <dbReference type="EMBL" id="RUS87513.1"/>
    </source>
</evidence>
<evidence type="ECO:0000256" key="3">
    <source>
        <dbReference type="ARBA" id="ARBA00011532"/>
    </source>
</evidence>
<feature type="domain" description="NADP-dependent oxidoreductase" evidence="9">
    <location>
        <begin position="77"/>
        <end position="212"/>
    </location>
</feature>
<dbReference type="AlphaFoldDB" id="A0A3S1BN13"/>
<evidence type="ECO:0000256" key="6">
    <source>
        <dbReference type="ARBA" id="ARBA00031154"/>
    </source>
</evidence>
<organism evidence="10 11">
    <name type="scientific">Elysia chlorotica</name>
    <name type="common">Eastern emerald elysia</name>
    <name type="synonym">Sea slug</name>
    <dbReference type="NCBI Taxonomy" id="188477"/>
    <lineage>
        <taxon>Eukaryota</taxon>
        <taxon>Metazoa</taxon>
        <taxon>Spiralia</taxon>
        <taxon>Lophotrochozoa</taxon>
        <taxon>Mollusca</taxon>
        <taxon>Gastropoda</taxon>
        <taxon>Heterobranchia</taxon>
        <taxon>Euthyneura</taxon>
        <taxon>Panpulmonata</taxon>
        <taxon>Sacoglossa</taxon>
        <taxon>Placobranchoidea</taxon>
        <taxon>Plakobranchidae</taxon>
        <taxon>Elysia</taxon>
    </lineage>
</organism>
<dbReference type="SUPFAM" id="SSF51430">
    <property type="entry name" value="NAD(P)-linked oxidoreductase"/>
    <property type="match status" value="1"/>
</dbReference>
<comment type="subunit">
    <text evidence="3">Heterodimer of a catalytic heavy chain and a regulatory light chain.</text>
</comment>
<evidence type="ECO:0000256" key="2">
    <source>
        <dbReference type="ARBA" id="ARBA00008612"/>
    </source>
</evidence>
<evidence type="ECO:0000256" key="1">
    <source>
        <dbReference type="ARBA" id="ARBA00005006"/>
    </source>
</evidence>
<dbReference type="Proteomes" id="UP000271974">
    <property type="component" value="Unassembled WGS sequence"/>
</dbReference>
<evidence type="ECO:0000256" key="7">
    <source>
        <dbReference type="ARBA" id="ARBA00031732"/>
    </source>
</evidence>
<dbReference type="OrthoDB" id="5596051at2759"/>
<dbReference type="GO" id="GO:0030234">
    <property type="term" value="F:enzyme regulator activity"/>
    <property type="evidence" value="ECO:0007669"/>
    <property type="project" value="TreeGrafter"/>
</dbReference>
<sequence>MADEIPLFPKATSMYIHTGNIINWNRLKRKLNQTSTEEVCDCIGTTLSNYLASKDKTELQYVTQLYRINTESVEVFDDGEREEVKVTVKMFVCTSQPSSVIAEAVEKVLSELRTTYVETLLLAVSPSSEEEESELISVNMEAIKQYWEAMELLVSQNKVLSLGICDLNKEALEELYKWAKVKPTVNQVNLESCCVMPKDLTEFAKATSIQLLTHNDKPVFIPKERLQETIQQVSTVRDSEAWAPHWVLRYSGILKCRGIIKMKGYIFRGMRDHKKKLM</sequence>
<dbReference type="UniPathway" id="UPA00142">
    <property type="reaction ID" value="UER00209"/>
</dbReference>
<dbReference type="InterPro" id="IPR036812">
    <property type="entry name" value="NAD(P)_OxRdtase_dom_sf"/>
</dbReference>
<dbReference type="InterPro" id="IPR023210">
    <property type="entry name" value="NADP_OxRdtase_dom"/>
</dbReference>
<gene>
    <name evidence="10" type="ORF">EGW08_004689</name>
</gene>
<comment type="pathway">
    <text evidence="1">Sulfur metabolism; glutathione biosynthesis; glutathione from L-cysteine and L-glutamate: step 1/2.</text>
</comment>
<dbReference type="InterPro" id="IPR032963">
    <property type="entry name" value="Gclm"/>
</dbReference>
<evidence type="ECO:0000256" key="4">
    <source>
        <dbReference type="ARBA" id="ARBA00022684"/>
    </source>
</evidence>